<comment type="caution">
    <text evidence="1">The sequence shown here is derived from an EMBL/GenBank/DDBJ whole genome shotgun (WGS) entry which is preliminary data.</text>
</comment>
<keyword evidence="2" id="KW-1185">Reference proteome</keyword>
<protein>
    <submittedName>
        <fullName evidence="1">Uncharacterized protein</fullName>
    </submittedName>
</protein>
<dbReference type="AlphaFoldDB" id="A0A9Q3IB25"/>
<sequence length="146" mass="16583">MIRTTPDSEHHQNDFKANETIIPSLDSMVRTKPKIEHHEDNNTKTNHKIKLTQSQISHIHYSKKIMSHLGHSNTARKSFSTISIDNEEVNASWLELPSVKTLLHPYVIIGKTKNPFLPVLSYEITPFDHSSGHSQIPKDLIITLSG</sequence>
<name>A0A9Q3IB25_9BASI</name>
<dbReference type="Proteomes" id="UP000765509">
    <property type="component" value="Unassembled WGS sequence"/>
</dbReference>
<accession>A0A9Q3IB25</accession>
<evidence type="ECO:0000313" key="2">
    <source>
        <dbReference type="Proteomes" id="UP000765509"/>
    </source>
</evidence>
<organism evidence="1 2">
    <name type="scientific">Austropuccinia psidii MF-1</name>
    <dbReference type="NCBI Taxonomy" id="1389203"/>
    <lineage>
        <taxon>Eukaryota</taxon>
        <taxon>Fungi</taxon>
        <taxon>Dikarya</taxon>
        <taxon>Basidiomycota</taxon>
        <taxon>Pucciniomycotina</taxon>
        <taxon>Pucciniomycetes</taxon>
        <taxon>Pucciniales</taxon>
        <taxon>Sphaerophragmiaceae</taxon>
        <taxon>Austropuccinia</taxon>
    </lineage>
</organism>
<proteinExistence type="predicted"/>
<dbReference type="EMBL" id="AVOT02039733">
    <property type="protein sequence ID" value="MBW0534833.1"/>
    <property type="molecule type" value="Genomic_DNA"/>
</dbReference>
<evidence type="ECO:0000313" key="1">
    <source>
        <dbReference type="EMBL" id="MBW0534833.1"/>
    </source>
</evidence>
<reference evidence="1" key="1">
    <citation type="submission" date="2021-03" db="EMBL/GenBank/DDBJ databases">
        <title>Draft genome sequence of rust myrtle Austropuccinia psidii MF-1, a brazilian biotype.</title>
        <authorList>
            <person name="Quecine M.C."/>
            <person name="Pachon D.M.R."/>
            <person name="Bonatelli M.L."/>
            <person name="Correr F.H."/>
            <person name="Franceschini L.M."/>
            <person name="Leite T.F."/>
            <person name="Margarido G.R.A."/>
            <person name="Almeida C.A."/>
            <person name="Ferrarezi J.A."/>
            <person name="Labate C.A."/>
        </authorList>
    </citation>
    <scope>NUCLEOTIDE SEQUENCE</scope>
    <source>
        <strain evidence="1">MF-1</strain>
    </source>
</reference>
<gene>
    <name evidence="1" type="ORF">O181_074548</name>
</gene>